<comment type="caution">
    <text evidence="2">The sequence shown here is derived from an EMBL/GenBank/DDBJ whole genome shotgun (WGS) entry which is preliminary data.</text>
</comment>
<evidence type="ECO:0000313" key="2">
    <source>
        <dbReference type="EMBL" id="TWP27783.1"/>
    </source>
</evidence>
<dbReference type="PROSITE" id="PS51257">
    <property type="entry name" value="PROKAR_LIPOPROTEIN"/>
    <property type="match status" value="1"/>
</dbReference>
<reference evidence="2 3" key="1">
    <citation type="submission" date="2019-02" db="EMBL/GenBank/DDBJ databases">
        <title>Apibacter muscae sp. nov.: a novel member of the house fly microbiota.</title>
        <authorList>
            <person name="Park R."/>
        </authorList>
    </citation>
    <scope>NUCLEOTIDE SEQUENCE [LARGE SCALE GENOMIC DNA]</scope>
    <source>
        <strain evidence="2 3">AL1</strain>
    </source>
</reference>
<accession>A0A563DCW8</accession>
<evidence type="ECO:0000313" key="3">
    <source>
        <dbReference type="Proteomes" id="UP000319499"/>
    </source>
</evidence>
<protein>
    <submittedName>
        <fullName evidence="2">Uncharacterized protein</fullName>
    </submittedName>
</protein>
<feature type="signal peptide" evidence="1">
    <location>
        <begin position="1"/>
        <end position="23"/>
    </location>
</feature>
<dbReference type="RefSeq" id="WP_146292740.1">
    <property type="nucleotide sequence ID" value="NZ_SELH01000021.1"/>
</dbReference>
<evidence type="ECO:0000256" key="1">
    <source>
        <dbReference type="SAM" id="SignalP"/>
    </source>
</evidence>
<keyword evidence="3" id="KW-1185">Reference proteome</keyword>
<feature type="chain" id="PRO_5021949843" evidence="1">
    <location>
        <begin position="24"/>
        <end position="189"/>
    </location>
</feature>
<dbReference type="AlphaFoldDB" id="A0A563DCW8"/>
<sequence length="189" mass="21514">MTFKITIYSIFLSLLGFVTSCSSDDDHVVQPEHQHEEVSKIVLHFTNIDKPTEIIEIPYEVPEGSTQYPIAKINLPAGSYNVEAHLFAHENDQYHEITEEIFKHDADDHFIFYQILNGKGLTIAYTNNDYVDTAGNKLGYNTVWTVTDEANNLPVYLYLLHQPANKKQDAVSLQELGGNIDLEAHYQLN</sequence>
<dbReference type="OrthoDB" id="1452588at2"/>
<organism evidence="2 3">
    <name type="scientific">Apibacter muscae</name>
    <dbReference type="NCBI Taxonomy" id="2509004"/>
    <lineage>
        <taxon>Bacteria</taxon>
        <taxon>Pseudomonadati</taxon>
        <taxon>Bacteroidota</taxon>
        <taxon>Flavobacteriia</taxon>
        <taxon>Flavobacteriales</taxon>
        <taxon>Weeksellaceae</taxon>
        <taxon>Apibacter</taxon>
    </lineage>
</organism>
<gene>
    <name evidence="2" type="ORF">ETU09_06725</name>
</gene>
<dbReference type="EMBL" id="SELH01000021">
    <property type="protein sequence ID" value="TWP27783.1"/>
    <property type="molecule type" value="Genomic_DNA"/>
</dbReference>
<name>A0A563DCW8_9FLAO</name>
<keyword evidence="1" id="KW-0732">Signal</keyword>
<proteinExistence type="predicted"/>
<dbReference type="Proteomes" id="UP000319499">
    <property type="component" value="Unassembled WGS sequence"/>
</dbReference>